<protein>
    <submittedName>
        <fullName evidence="2">Uncharacterized protein</fullName>
    </submittedName>
</protein>
<dbReference type="AlphaFoldDB" id="A0A381XYZ7"/>
<organism evidence="2">
    <name type="scientific">marine metagenome</name>
    <dbReference type="NCBI Taxonomy" id="408172"/>
    <lineage>
        <taxon>unclassified sequences</taxon>
        <taxon>metagenomes</taxon>
        <taxon>ecological metagenomes</taxon>
    </lineage>
</organism>
<sequence>RNTGHSIGHTGSGSYQHNPRFTRSPGITIGRMSGTLLVTNQYVLDRILVIKSVINMKSRTPGVTKEMLYTFVLEARYDNLSASQFHKCFLFHYVPETPFLSKFQEIYRKR</sequence>
<feature type="non-terminal residue" evidence="2">
    <location>
        <position position="1"/>
    </location>
</feature>
<feature type="region of interest" description="Disordered" evidence="1">
    <location>
        <begin position="1"/>
        <end position="21"/>
    </location>
</feature>
<accession>A0A381XYZ7</accession>
<dbReference type="EMBL" id="UINC01016732">
    <property type="protein sequence ID" value="SVA69453.1"/>
    <property type="molecule type" value="Genomic_DNA"/>
</dbReference>
<evidence type="ECO:0000313" key="2">
    <source>
        <dbReference type="EMBL" id="SVA69453.1"/>
    </source>
</evidence>
<feature type="compositionally biased region" description="Low complexity" evidence="1">
    <location>
        <begin position="1"/>
        <end position="14"/>
    </location>
</feature>
<gene>
    <name evidence="2" type="ORF">METZ01_LOCUS122307</name>
</gene>
<name>A0A381XYZ7_9ZZZZ</name>
<evidence type="ECO:0000256" key="1">
    <source>
        <dbReference type="SAM" id="MobiDB-lite"/>
    </source>
</evidence>
<proteinExistence type="predicted"/>
<reference evidence="2" key="1">
    <citation type="submission" date="2018-05" db="EMBL/GenBank/DDBJ databases">
        <authorList>
            <person name="Lanie J.A."/>
            <person name="Ng W.-L."/>
            <person name="Kazmierczak K.M."/>
            <person name="Andrzejewski T.M."/>
            <person name="Davidsen T.M."/>
            <person name="Wayne K.J."/>
            <person name="Tettelin H."/>
            <person name="Glass J.I."/>
            <person name="Rusch D."/>
            <person name="Podicherti R."/>
            <person name="Tsui H.-C.T."/>
            <person name="Winkler M.E."/>
        </authorList>
    </citation>
    <scope>NUCLEOTIDE SEQUENCE</scope>
</reference>